<keyword evidence="3 5" id="KW-0064">Aspartyl protease</keyword>
<dbReference type="STRING" id="1441469.A0A225ARN7"/>
<evidence type="ECO:0000256" key="2">
    <source>
        <dbReference type="ARBA" id="ARBA00022670"/>
    </source>
</evidence>
<evidence type="ECO:0000256" key="6">
    <source>
        <dbReference type="SAM" id="SignalP"/>
    </source>
</evidence>
<reference evidence="8 9" key="1">
    <citation type="submission" date="2015-06" db="EMBL/GenBank/DDBJ databases">
        <title>Talaromyces atroroseus IBT 11181 draft genome.</title>
        <authorList>
            <person name="Rasmussen K.B."/>
            <person name="Rasmussen S."/>
            <person name="Petersen B."/>
            <person name="Sicheritz-Ponten T."/>
            <person name="Mortensen U.H."/>
            <person name="Thrane U."/>
        </authorList>
    </citation>
    <scope>NUCLEOTIDE SEQUENCE [LARGE SCALE GENOMIC DNA]</scope>
    <source>
        <strain evidence="8 9">IBT 11181</strain>
    </source>
</reference>
<accession>A0A225ARN7</accession>
<dbReference type="Pfam" id="PF00026">
    <property type="entry name" value="Asp"/>
    <property type="match status" value="1"/>
</dbReference>
<dbReference type="GeneID" id="31007046"/>
<evidence type="ECO:0000256" key="5">
    <source>
        <dbReference type="RuleBase" id="RU000454"/>
    </source>
</evidence>
<dbReference type="InterPro" id="IPR021109">
    <property type="entry name" value="Peptidase_aspartic_dom_sf"/>
</dbReference>
<gene>
    <name evidence="8" type="ORF">UA08_07290</name>
</gene>
<dbReference type="PANTHER" id="PTHR47966:SF2">
    <property type="entry name" value="ASPERGILLOPEPSIN-1-RELATED"/>
    <property type="match status" value="1"/>
</dbReference>
<dbReference type="SUPFAM" id="SSF50630">
    <property type="entry name" value="Acid proteases"/>
    <property type="match status" value="1"/>
</dbReference>
<dbReference type="OrthoDB" id="2747330at2759"/>
<feature type="chain" id="PRO_5012623802" evidence="6">
    <location>
        <begin position="20"/>
        <end position="387"/>
    </location>
</feature>
<name>A0A225ARN7_TALAT</name>
<dbReference type="PROSITE" id="PS51767">
    <property type="entry name" value="PEPTIDASE_A1"/>
    <property type="match status" value="1"/>
</dbReference>
<evidence type="ECO:0000256" key="4">
    <source>
        <dbReference type="ARBA" id="ARBA00022801"/>
    </source>
</evidence>
<dbReference type="Gene3D" id="2.40.70.10">
    <property type="entry name" value="Acid Proteases"/>
    <property type="match status" value="2"/>
</dbReference>
<sequence>MSQTLFLLLSASFAVAAIAAPTATNQTAKSFSIGQIAVPKNQSSSPASYLAKAYRKYGVAVPSNVASAAALGATGSVSATSYEEVEYVIPVTVGESQLTLDLDTGSSDLWVYSSKTPALERLGHAYYTPGSTATLMVGYSFDIEYGTPGDETYAEGDVYQDIVTVGGISYTKQAVEAVTSLSESFTADLSNDGLIGLAFSSLNTVSPVAQNTWFTNVQSSLALPLFAAYLRDGAPGTYDFGYIDETKYTGALTYTSVDTDPGYWKFTADGYAIGGQEVVGSVEGIADDLLVAAYYAQVPGATDDEAAGGYIYSCDTILPDFAIIVNGYAATVPGDIINFENLGDGSCYGGIQSNGGIGFAIFGDVFLKTQYVVFDAAGPQIGFAAQT</sequence>
<dbReference type="PROSITE" id="PS00141">
    <property type="entry name" value="ASP_PROTEASE"/>
    <property type="match status" value="1"/>
</dbReference>
<dbReference type="GO" id="GO:0006508">
    <property type="term" value="P:proteolysis"/>
    <property type="evidence" value="ECO:0007669"/>
    <property type="project" value="UniProtKB-KW"/>
</dbReference>
<dbReference type="CDD" id="cd06097">
    <property type="entry name" value="Aspergillopepsin_like"/>
    <property type="match status" value="1"/>
</dbReference>
<comment type="caution">
    <text evidence="8">The sequence shown here is derived from an EMBL/GenBank/DDBJ whole genome shotgun (WGS) entry which is preliminary data.</text>
</comment>
<dbReference type="AlphaFoldDB" id="A0A225ARN7"/>
<evidence type="ECO:0000313" key="9">
    <source>
        <dbReference type="Proteomes" id="UP000214365"/>
    </source>
</evidence>
<dbReference type="EMBL" id="LFMY01000011">
    <property type="protein sequence ID" value="OKL57616.1"/>
    <property type="molecule type" value="Genomic_DNA"/>
</dbReference>
<dbReference type="FunFam" id="2.40.70.10:FF:000026">
    <property type="entry name" value="Endothiapepsin"/>
    <property type="match status" value="1"/>
</dbReference>
<dbReference type="GO" id="GO:0004190">
    <property type="term" value="F:aspartic-type endopeptidase activity"/>
    <property type="evidence" value="ECO:0007669"/>
    <property type="project" value="UniProtKB-KW"/>
</dbReference>
<protein>
    <submittedName>
        <fullName evidence="8">Aspartic protease pep1</fullName>
    </submittedName>
</protein>
<dbReference type="PANTHER" id="PTHR47966">
    <property type="entry name" value="BETA-SITE APP-CLEAVING ENZYME, ISOFORM A-RELATED"/>
    <property type="match status" value="1"/>
</dbReference>
<organism evidence="8 9">
    <name type="scientific">Talaromyces atroroseus</name>
    <dbReference type="NCBI Taxonomy" id="1441469"/>
    <lineage>
        <taxon>Eukaryota</taxon>
        <taxon>Fungi</taxon>
        <taxon>Dikarya</taxon>
        <taxon>Ascomycota</taxon>
        <taxon>Pezizomycotina</taxon>
        <taxon>Eurotiomycetes</taxon>
        <taxon>Eurotiomycetidae</taxon>
        <taxon>Eurotiales</taxon>
        <taxon>Trichocomaceae</taxon>
        <taxon>Talaromyces</taxon>
        <taxon>Talaromyces sect. Trachyspermi</taxon>
    </lineage>
</organism>
<feature type="domain" description="Peptidase A1" evidence="7">
    <location>
        <begin position="87"/>
        <end position="384"/>
    </location>
</feature>
<keyword evidence="2 5" id="KW-0645">Protease</keyword>
<keyword evidence="9" id="KW-1185">Reference proteome</keyword>
<feature type="signal peptide" evidence="6">
    <location>
        <begin position="1"/>
        <end position="19"/>
    </location>
</feature>
<keyword evidence="6" id="KW-0732">Signal</keyword>
<evidence type="ECO:0000256" key="3">
    <source>
        <dbReference type="ARBA" id="ARBA00022750"/>
    </source>
</evidence>
<proteinExistence type="inferred from homology"/>
<dbReference type="InterPro" id="IPR001461">
    <property type="entry name" value="Aspartic_peptidase_A1"/>
</dbReference>
<evidence type="ECO:0000256" key="1">
    <source>
        <dbReference type="ARBA" id="ARBA00007447"/>
    </source>
</evidence>
<evidence type="ECO:0000313" key="8">
    <source>
        <dbReference type="EMBL" id="OKL57616.1"/>
    </source>
</evidence>
<comment type="similarity">
    <text evidence="1 5">Belongs to the peptidase A1 family.</text>
</comment>
<dbReference type="RefSeq" id="XP_020117737.1">
    <property type="nucleotide sequence ID" value="XM_020262216.1"/>
</dbReference>
<dbReference type="PRINTS" id="PR00792">
    <property type="entry name" value="PEPSIN"/>
</dbReference>
<dbReference type="InterPro" id="IPR034163">
    <property type="entry name" value="Aspergillopepsin-like_cat_dom"/>
</dbReference>
<keyword evidence="4 5" id="KW-0378">Hydrolase</keyword>
<evidence type="ECO:0000259" key="7">
    <source>
        <dbReference type="PROSITE" id="PS51767"/>
    </source>
</evidence>
<dbReference type="Proteomes" id="UP000214365">
    <property type="component" value="Unassembled WGS sequence"/>
</dbReference>
<dbReference type="InterPro" id="IPR033121">
    <property type="entry name" value="PEPTIDASE_A1"/>
</dbReference>
<dbReference type="InterPro" id="IPR001969">
    <property type="entry name" value="Aspartic_peptidase_AS"/>
</dbReference>